<reference evidence="2" key="1">
    <citation type="submission" date="2019-03" db="EMBL/GenBank/DDBJ databases">
        <title>Single cell metagenomics reveals metabolic interactions within the superorganism composed of flagellate Streblomastix strix and complex community of Bacteroidetes bacteria on its surface.</title>
        <authorList>
            <person name="Treitli S.C."/>
            <person name="Kolisko M."/>
            <person name="Husnik F."/>
            <person name="Keeling P."/>
            <person name="Hampl V."/>
        </authorList>
    </citation>
    <scope>NUCLEOTIDE SEQUENCE</scope>
    <source>
        <strain evidence="2">STM</strain>
    </source>
</reference>
<evidence type="ECO:0000259" key="1">
    <source>
        <dbReference type="Pfam" id="PF03235"/>
    </source>
</evidence>
<name>A0A5J4Q8X6_9ZZZZ</name>
<organism evidence="2">
    <name type="scientific">termite gut metagenome</name>
    <dbReference type="NCBI Taxonomy" id="433724"/>
    <lineage>
        <taxon>unclassified sequences</taxon>
        <taxon>metagenomes</taxon>
        <taxon>organismal metagenomes</taxon>
    </lineage>
</organism>
<dbReference type="InterPro" id="IPR004919">
    <property type="entry name" value="GmrSD_N"/>
</dbReference>
<gene>
    <name evidence="2" type="ORF">EZS27_032201</name>
</gene>
<proteinExistence type="predicted"/>
<feature type="domain" description="GmrSD restriction endonucleases N-terminal" evidence="1">
    <location>
        <begin position="26"/>
        <end position="97"/>
    </location>
</feature>
<dbReference type="EMBL" id="SNRY01004442">
    <property type="protein sequence ID" value="KAA6317679.1"/>
    <property type="molecule type" value="Genomic_DNA"/>
</dbReference>
<comment type="caution">
    <text evidence="2">The sequence shown here is derived from an EMBL/GenBank/DDBJ whole genome shotgun (WGS) entry which is preliminary data.</text>
</comment>
<dbReference type="Pfam" id="PF03235">
    <property type="entry name" value="GmrSD_N"/>
    <property type="match status" value="1"/>
</dbReference>
<dbReference type="AlphaFoldDB" id="A0A5J4Q8X6"/>
<protein>
    <recommendedName>
        <fullName evidence="1">GmrSD restriction endonucleases N-terminal domain-containing protein</fullName>
    </recommendedName>
</protein>
<accession>A0A5J4Q8X6</accession>
<sequence>MNTREYTFQNLFGSSFNFEGTEITLNKIEIPIIQRDYAQGRTTSEVERIRNRFLDALFRSITNGEHRVLDFVYGDVSQNGVLTPLDGQQRLTTLFLLH</sequence>
<evidence type="ECO:0000313" key="2">
    <source>
        <dbReference type="EMBL" id="KAA6317679.1"/>
    </source>
</evidence>